<accession>A0A8I1EBY1</accession>
<keyword evidence="1" id="KW-1133">Transmembrane helix</keyword>
<proteinExistence type="predicted"/>
<name>A0A8I1EBY1_PSEPU</name>
<feature type="transmembrane region" description="Helical" evidence="1">
    <location>
        <begin position="51"/>
        <end position="69"/>
    </location>
</feature>
<feature type="transmembrane region" description="Helical" evidence="1">
    <location>
        <begin position="20"/>
        <end position="39"/>
    </location>
</feature>
<reference evidence="2" key="1">
    <citation type="submission" date="2020-12" db="EMBL/GenBank/DDBJ databases">
        <title>Enhanced detection system for hospital associated transmission using whole genome sequencing surveillance.</title>
        <authorList>
            <person name="Harrison L.H."/>
            <person name="Van Tyne D."/>
            <person name="Marsh J.W."/>
            <person name="Griffith M.P."/>
            <person name="Snyder D.J."/>
            <person name="Cooper V.S."/>
            <person name="Mustapha M."/>
        </authorList>
    </citation>
    <scope>NUCLEOTIDE SEQUENCE</scope>
    <source>
        <strain evidence="2">PSB00042</strain>
    </source>
</reference>
<dbReference type="Proteomes" id="UP000637061">
    <property type="component" value="Unassembled WGS sequence"/>
</dbReference>
<protein>
    <submittedName>
        <fullName evidence="2">Uncharacterized protein</fullName>
    </submittedName>
</protein>
<dbReference type="AlphaFoldDB" id="A0A8I1EBY1"/>
<keyword evidence="1" id="KW-0812">Transmembrane</keyword>
<evidence type="ECO:0000256" key="1">
    <source>
        <dbReference type="SAM" id="Phobius"/>
    </source>
</evidence>
<dbReference type="RefSeq" id="WP_198746086.1">
    <property type="nucleotide sequence ID" value="NZ_JAEHTE010000001.1"/>
</dbReference>
<keyword evidence="1" id="KW-0472">Membrane</keyword>
<dbReference type="EMBL" id="JAEHTE010000001">
    <property type="protein sequence ID" value="MBI6882469.1"/>
    <property type="molecule type" value="Genomic_DNA"/>
</dbReference>
<sequence>MQHSASVKGEACLSAITNYITLITALAGTLSSTLAFWFLITQVSALPDGKFVFISMSYLALISGYYGSYPLGQVVGKYVGRLLALMFSADAPEKPSVDLGDSSDSLETLVDGAATQVVRIEILQIYGAPNPDLPSTFFPGAGTDGARFIVISGQAPSRNKLHEALLKWDGDCCLMDYDQEKGEGYFTMIDADAPEIGVVIDLPIKV</sequence>
<gene>
    <name evidence="2" type="ORF">JEU22_00930</name>
</gene>
<evidence type="ECO:0000313" key="3">
    <source>
        <dbReference type="Proteomes" id="UP000637061"/>
    </source>
</evidence>
<evidence type="ECO:0000313" key="2">
    <source>
        <dbReference type="EMBL" id="MBI6882469.1"/>
    </source>
</evidence>
<comment type="caution">
    <text evidence="2">The sequence shown here is derived from an EMBL/GenBank/DDBJ whole genome shotgun (WGS) entry which is preliminary data.</text>
</comment>
<organism evidence="2 3">
    <name type="scientific">Pseudomonas putida</name>
    <name type="common">Arthrobacter siderocapsulatus</name>
    <dbReference type="NCBI Taxonomy" id="303"/>
    <lineage>
        <taxon>Bacteria</taxon>
        <taxon>Pseudomonadati</taxon>
        <taxon>Pseudomonadota</taxon>
        <taxon>Gammaproteobacteria</taxon>
        <taxon>Pseudomonadales</taxon>
        <taxon>Pseudomonadaceae</taxon>
        <taxon>Pseudomonas</taxon>
    </lineage>
</organism>